<feature type="region of interest" description="Disordered" evidence="1">
    <location>
        <begin position="1"/>
        <end position="36"/>
    </location>
</feature>
<reference evidence="2 3" key="1">
    <citation type="submission" date="2018-06" db="EMBL/GenBank/DDBJ databases">
        <title>Genome Sequence of the Brown Rot Fungal Pathogen Monilinia fructigena.</title>
        <authorList>
            <person name="Landi L."/>
            <person name="De Miccolis Angelini R.M."/>
            <person name="Pollastro S."/>
            <person name="Abate D."/>
            <person name="Faretra F."/>
            <person name="Romanazzi G."/>
        </authorList>
    </citation>
    <scope>NUCLEOTIDE SEQUENCE [LARGE SCALE GENOMIC DNA]</scope>
    <source>
        <strain evidence="2 3">Mfrg269</strain>
    </source>
</reference>
<sequence length="94" mass="10561">MTKKRPTRKLALSTKHLLHQRKTKKKENKTKDGDTAMEDVVYKTDAEIDAEKAAAILDAKKELHALINPDLAKDDGANKSGLYELRGICHSSRF</sequence>
<feature type="compositionally biased region" description="Basic residues" evidence="1">
    <location>
        <begin position="16"/>
        <end position="28"/>
    </location>
</feature>
<evidence type="ECO:0000256" key="1">
    <source>
        <dbReference type="SAM" id="MobiDB-lite"/>
    </source>
</evidence>
<dbReference type="Proteomes" id="UP000249056">
    <property type="component" value="Unassembled WGS sequence"/>
</dbReference>
<proteinExistence type="predicted"/>
<comment type="caution">
    <text evidence="2">The sequence shown here is derived from an EMBL/GenBank/DDBJ whole genome shotgun (WGS) entry which is preliminary data.</text>
</comment>
<dbReference type="EMBL" id="QKRW01000008">
    <property type="protein sequence ID" value="RAL65901.1"/>
    <property type="molecule type" value="Genomic_DNA"/>
</dbReference>
<organism evidence="2 3">
    <name type="scientific">Monilinia fructigena</name>
    <dbReference type="NCBI Taxonomy" id="38457"/>
    <lineage>
        <taxon>Eukaryota</taxon>
        <taxon>Fungi</taxon>
        <taxon>Dikarya</taxon>
        <taxon>Ascomycota</taxon>
        <taxon>Pezizomycotina</taxon>
        <taxon>Leotiomycetes</taxon>
        <taxon>Helotiales</taxon>
        <taxon>Sclerotiniaceae</taxon>
        <taxon>Monilinia</taxon>
    </lineage>
</organism>
<accession>A0A395J0G7</accession>
<gene>
    <name evidence="2" type="ORF">DID88_005563</name>
</gene>
<evidence type="ECO:0000313" key="3">
    <source>
        <dbReference type="Proteomes" id="UP000249056"/>
    </source>
</evidence>
<evidence type="ECO:0000313" key="2">
    <source>
        <dbReference type="EMBL" id="RAL65901.1"/>
    </source>
</evidence>
<name>A0A395J0G7_9HELO</name>
<protein>
    <submittedName>
        <fullName evidence="2">Uncharacterized protein</fullName>
    </submittedName>
</protein>
<dbReference type="AlphaFoldDB" id="A0A395J0G7"/>
<keyword evidence="3" id="KW-1185">Reference proteome</keyword>